<dbReference type="InterPro" id="IPR023214">
    <property type="entry name" value="HAD_sf"/>
</dbReference>
<sequence length="143" mass="15501">MIPQDRLDAFFRDKEALFARYAGAGEGLKEIAGLCRWAEERGVKRAAVTKAPRANAELTISILGLSNLFHLVVTGQDCGHSKSKLFFEDSTVRLQPGVTAGMPVVAIADERQEDKLLTVGGATLVIKDYQDPKLSAALDSIEI</sequence>
<reference evidence="3" key="1">
    <citation type="submission" date="2020-07" db="EMBL/GenBank/DDBJ databases">
        <title>Genome sequence and genetic diversity analysis of an under-domesticated orphan crop, white fonio (Digitaria exilis).</title>
        <authorList>
            <person name="Bennetzen J.L."/>
            <person name="Chen S."/>
            <person name="Ma X."/>
            <person name="Wang X."/>
            <person name="Yssel A.E.J."/>
            <person name="Chaluvadi S.R."/>
            <person name="Johnson M."/>
            <person name="Gangashetty P."/>
            <person name="Hamidou F."/>
            <person name="Sanogo M.D."/>
            <person name="Zwaenepoel A."/>
            <person name="Wallace J."/>
            <person name="Van De Peer Y."/>
            <person name="Van Deynze A."/>
        </authorList>
    </citation>
    <scope>NUCLEOTIDE SEQUENCE</scope>
    <source>
        <tissue evidence="3">Leaves</tissue>
    </source>
</reference>
<dbReference type="EMBL" id="JACEFO010002892">
    <property type="protein sequence ID" value="KAF8646515.1"/>
    <property type="molecule type" value="Genomic_DNA"/>
</dbReference>
<protein>
    <submittedName>
        <fullName evidence="3">Uncharacterized protein</fullName>
    </submittedName>
</protein>
<evidence type="ECO:0000313" key="3">
    <source>
        <dbReference type="EMBL" id="KAF8646515.1"/>
    </source>
</evidence>
<dbReference type="OrthoDB" id="40579at2759"/>
<dbReference type="InterPro" id="IPR051600">
    <property type="entry name" value="Beta-PGM-like"/>
</dbReference>
<dbReference type="InterPro" id="IPR036412">
    <property type="entry name" value="HAD-like_sf"/>
</dbReference>
<keyword evidence="2" id="KW-0460">Magnesium</keyword>
<dbReference type="PANTHER" id="PTHR46193:SF20">
    <property type="entry name" value="OS06G0109500 PROTEIN"/>
    <property type="match status" value="1"/>
</dbReference>
<evidence type="ECO:0000256" key="2">
    <source>
        <dbReference type="ARBA" id="ARBA00022842"/>
    </source>
</evidence>
<proteinExistence type="predicted"/>
<keyword evidence="1" id="KW-0479">Metal-binding</keyword>
<accession>A0A834ZZD7</accession>
<dbReference type="Proteomes" id="UP000636709">
    <property type="component" value="Unassembled WGS sequence"/>
</dbReference>
<dbReference type="PANTHER" id="PTHR46193">
    <property type="entry name" value="6-PHOSPHOGLUCONATE PHOSPHATASE"/>
    <property type="match status" value="1"/>
</dbReference>
<organism evidence="3 4">
    <name type="scientific">Digitaria exilis</name>
    <dbReference type="NCBI Taxonomy" id="1010633"/>
    <lineage>
        <taxon>Eukaryota</taxon>
        <taxon>Viridiplantae</taxon>
        <taxon>Streptophyta</taxon>
        <taxon>Embryophyta</taxon>
        <taxon>Tracheophyta</taxon>
        <taxon>Spermatophyta</taxon>
        <taxon>Magnoliopsida</taxon>
        <taxon>Liliopsida</taxon>
        <taxon>Poales</taxon>
        <taxon>Poaceae</taxon>
        <taxon>PACMAD clade</taxon>
        <taxon>Panicoideae</taxon>
        <taxon>Panicodae</taxon>
        <taxon>Paniceae</taxon>
        <taxon>Anthephorinae</taxon>
        <taxon>Digitaria</taxon>
    </lineage>
</organism>
<dbReference type="GO" id="GO:0046872">
    <property type="term" value="F:metal ion binding"/>
    <property type="evidence" value="ECO:0007669"/>
    <property type="project" value="UniProtKB-KW"/>
</dbReference>
<dbReference type="AlphaFoldDB" id="A0A834ZZD7"/>
<gene>
    <name evidence="3" type="ORF">HU200_065734</name>
</gene>
<evidence type="ECO:0000313" key="4">
    <source>
        <dbReference type="Proteomes" id="UP000636709"/>
    </source>
</evidence>
<dbReference type="GO" id="GO:0003824">
    <property type="term" value="F:catalytic activity"/>
    <property type="evidence" value="ECO:0007669"/>
    <property type="project" value="UniProtKB-ARBA"/>
</dbReference>
<keyword evidence="4" id="KW-1185">Reference proteome</keyword>
<dbReference type="SUPFAM" id="SSF56784">
    <property type="entry name" value="HAD-like"/>
    <property type="match status" value="1"/>
</dbReference>
<name>A0A834ZZD7_9POAL</name>
<evidence type="ECO:0000256" key="1">
    <source>
        <dbReference type="ARBA" id="ARBA00022723"/>
    </source>
</evidence>
<comment type="caution">
    <text evidence="3">The sequence shown here is derived from an EMBL/GenBank/DDBJ whole genome shotgun (WGS) entry which is preliminary data.</text>
</comment>
<dbReference type="Gene3D" id="3.40.50.1000">
    <property type="entry name" value="HAD superfamily/HAD-like"/>
    <property type="match status" value="2"/>
</dbReference>